<name>A0A3M2RVI0_9HYPO</name>
<dbReference type="GO" id="GO:0016491">
    <property type="term" value="F:oxidoreductase activity"/>
    <property type="evidence" value="ECO:0007669"/>
    <property type="project" value="UniProtKB-KW"/>
</dbReference>
<reference evidence="4 5" key="1">
    <citation type="submission" date="2017-06" db="EMBL/GenBank/DDBJ databases">
        <title>Comparative genomic analysis of Ambrosia Fusariam Clade fungi.</title>
        <authorList>
            <person name="Stajich J.E."/>
            <person name="Carrillo J."/>
            <person name="Kijimoto T."/>
            <person name="Eskalen A."/>
            <person name="O'Donnell K."/>
            <person name="Kasson M."/>
        </authorList>
    </citation>
    <scope>NUCLEOTIDE SEQUENCE [LARGE SCALE GENOMIC DNA]</scope>
    <source>
        <strain evidence="4">UCR3666</strain>
    </source>
</reference>
<sequence length="330" mass="36516">MSSQTKVAVVGATGRIGSSIVPALLHSKEHHFKITALVQPASVDKLSTKNLAEQNVKIVPVDLRGELSELTRALTGIDVVICALPPNYTLDQIPLADAALQAGVKRFIPNMWSTVAPPKNVMKIRDTKEDVINHLKKIGLSHTIIDIGFWHEIMIPRVESGRLDHVALYSKYFFVDEGLVPCATIHIDDVGRYVARIISDPRTLNRMVFAYGEATSQSEAVRLIQRAADETIPLVKIHYQQVSRAVQGGKLDLWPQVILEYVFSAWARGDNQPDKADFLGYLNAKDLYPDFQAISLEETVTKALKNGGVNPGFGSSEFCDRIEAELMSWA</sequence>
<dbReference type="EMBL" id="NKUJ01000248">
    <property type="protein sequence ID" value="RMJ09296.1"/>
    <property type="molecule type" value="Genomic_DNA"/>
</dbReference>
<feature type="domain" description="NmrA-like" evidence="3">
    <location>
        <begin position="5"/>
        <end position="246"/>
    </location>
</feature>
<gene>
    <name evidence="4" type="ORF">CDV36_011077</name>
</gene>
<dbReference type="SUPFAM" id="SSF51735">
    <property type="entry name" value="NAD(P)-binding Rossmann-fold domains"/>
    <property type="match status" value="1"/>
</dbReference>
<organism evidence="4 5">
    <name type="scientific">Fusarium kuroshium</name>
    <dbReference type="NCBI Taxonomy" id="2010991"/>
    <lineage>
        <taxon>Eukaryota</taxon>
        <taxon>Fungi</taxon>
        <taxon>Dikarya</taxon>
        <taxon>Ascomycota</taxon>
        <taxon>Pezizomycotina</taxon>
        <taxon>Sordariomycetes</taxon>
        <taxon>Hypocreomycetidae</taxon>
        <taxon>Hypocreales</taxon>
        <taxon>Nectriaceae</taxon>
        <taxon>Fusarium</taxon>
        <taxon>Fusarium solani species complex</taxon>
    </lineage>
</organism>
<comment type="caution">
    <text evidence="4">The sequence shown here is derived from an EMBL/GenBank/DDBJ whole genome shotgun (WGS) entry which is preliminary data.</text>
</comment>
<dbReference type="PANTHER" id="PTHR47706:SF1">
    <property type="entry name" value="CIPA-LIKE, PUTATIVE (AFU_ORTHOLOGUE AFUA_1G12460)-RELATED"/>
    <property type="match status" value="1"/>
</dbReference>
<evidence type="ECO:0000259" key="3">
    <source>
        <dbReference type="Pfam" id="PF05368"/>
    </source>
</evidence>
<dbReference type="STRING" id="2010991.A0A3M2RVI0"/>
<accession>A0A3M2RVI0</accession>
<proteinExistence type="predicted"/>
<dbReference type="InterPro" id="IPR008030">
    <property type="entry name" value="NmrA-like"/>
</dbReference>
<dbReference type="PANTHER" id="PTHR47706">
    <property type="entry name" value="NMRA-LIKE FAMILY PROTEIN"/>
    <property type="match status" value="1"/>
</dbReference>
<evidence type="ECO:0000313" key="5">
    <source>
        <dbReference type="Proteomes" id="UP000277212"/>
    </source>
</evidence>
<dbReference type="InterPro" id="IPR036291">
    <property type="entry name" value="NAD(P)-bd_dom_sf"/>
</dbReference>
<evidence type="ECO:0000256" key="2">
    <source>
        <dbReference type="ARBA" id="ARBA00023002"/>
    </source>
</evidence>
<dbReference type="Gene3D" id="3.90.25.10">
    <property type="entry name" value="UDP-galactose 4-epimerase, domain 1"/>
    <property type="match status" value="1"/>
</dbReference>
<evidence type="ECO:0000313" key="4">
    <source>
        <dbReference type="EMBL" id="RMJ09296.1"/>
    </source>
</evidence>
<dbReference type="AlphaFoldDB" id="A0A3M2RVI0"/>
<dbReference type="OrthoDB" id="419598at2759"/>
<keyword evidence="2" id="KW-0560">Oxidoreductase</keyword>
<dbReference type="Proteomes" id="UP000277212">
    <property type="component" value="Unassembled WGS sequence"/>
</dbReference>
<evidence type="ECO:0000256" key="1">
    <source>
        <dbReference type="ARBA" id="ARBA00022857"/>
    </source>
</evidence>
<dbReference type="InterPro" id="IPR051609">
    <property type="entry name" value="NmrA/Isoflavone_reductase-like"/>
</dbReference>
<keyword evidence="5" id="KW-1185">Reference proteome</keyword>
<keyword evidence="1" id="KW-0521">NADP</keyword>
<protein>
    <recommendedName>
        <fullName evidence="3">NmrA-like domain-containing protein</fullName>
    </recommendedName>
</protein>
<dbReference type="Pfam" id="PF05368">
    <property type="entry name" value="NmrA"/>
    <property type="match status" value="1"/>
</dbReference>
<dbReference type="Gene3D" id="3.40.50.720">
    <property type="entry name" value="NAD(P)-binding Rossmann-like Domain"/>
    <property type="match status" value="1"/>
</dbReference>